<dbReference type="InterPro" id="IPR051407">
    <property type="entry name" value="Bact_OM_lipoprot/Surf_antigen"/>
</dbReference>
<sequence>MKKTILISLLGLGAVGAAQAQDIVGRVISSTPVVQQVAVPRQVCTNQPVAIEQPKSGAGAAMGAIAGGVIGNQVGHGGGRALATMAGLIGGAVLGNNIEGGGGTTVQNQQQCTTQTFYENRTSSWNVTYEYAGRQYTVNMPYDPGPTIRLQVTPVGSNETMDAPQVVAAAPAAVMSTTTVVPAAPVYYAAPAPVYYAAPVVRPYYYPPVSLSLGYVYHGGGGHHRHWR</sequence>
<proteinExistence type="predicted"/>
<dbReference type="RefSeq" id="WP_200787175.1">
    <property type="nucleotide sequence ID" value="NZ_JAEDAO010000001.1"/>
</dbReference>
<evidence type="ECO:0000256" key="3">
    <source>
        <dbReference type="SAM" id="SignalP"/>
    </source>
</evidence>
<dbReference type="GO" id="GO:0016020">
    <property type="term" value="C:membrane"/>
    <property type="evidence" value="ECO:0007669"/>
    <property type="project" value="UniProtKB-SubCell"/>
</dbReference>
<feature type="signal peptide" evidence="3">
    <location>
        <begin position="1"/>
        <end position="20"/>
    </location>
</feature>
<evidence type="ECO:0000313" key="4">
    <source>
        <dbReference type="EMBL" id="MBK0392228.1"/>
    </source>
</evidence>
<dbReference type="PANTHER" id="PTHR35603:SF2">
    <property type="entry name" value="OUTER MEMBRANE LIPOPROTEIN"/>
    <property type="match status" value="1"/>
</dbReference>
<evidence type="ECO:0000256" key="2">
    <source>
        <dbReference type="ARBA" id="ARBA00023136"/>
    </source>
</evidence>
<protein>
    <submittedName>
        <fullName evidence="4">Glycine zipper 2TM domain-containing protein</fullName>
    </submittedName>
</protein>
<gene>
    <name evidence="4" type="ORF">I8E28_06465</name>
</gene>
<reference evidence="4" key="1">
    <citation type="submission" date="2020-12" db="EMBL/GenBank/DDBJ databases">
        <title>Ramlibacter sp. nov., isolated from a freshwater alga, Cryptomonas.</title>
        <authorList>
            <person name="Kim H.M."/>
            <person name="Jeon C.O."/>
        </authorList>
    </citation>
    <scope>NUCLEOTIDE SEQUENCE</scope>
    <source>
        <strain evidence="4">CrO1</strain>
    </source>
</reference>
<dbReference type="EMBL" id="JAEDAO010000001">
    <property type="protein sequence ID" value="MBK0392228.1"/>
    <property type="molecule type" value="Genomic_DNA"/>
</dbReference>
<keyword evidence="2" id="KW-0472">Membrane</keyword>
<keyword evidence="3" id="KW-0732">Signal</keyword>
<evidence type="ECO:0000313" key="5">
    <source>
        <dbReference type="Proteomes" id="UP000617041"/>
    </source>
</evidence>
<dbReference type="PANTHER" id="PTHR35603">
    <property type="match status" value="1"/>
</dbReference>
<name>A0A934UR20_9BURK</name>
<comment type="subcellular location">
    <subcellularLocation>
        <location evidence="1">Membrane</location>
    </subcellularLocation>
</comment>
<organism evidence="4 5">
    <name type="scientific">Ramlibacter algicola</name>
    <dbReference type="NCBI Taxonomy" id="2795217"/>
    <lineage>
        <taxon>Bacteria</taxon>
        <taxon>Pseudomonadati</taxon>
        <taxon>Pseudomonadota</taxon>
        <taxon>Betaproteobacteria</taxon>
        <taxon>Burkholderiales</taxon>
        <taxon>Comamonadaceae</taxon>
        <taxon>Ramlibacter</taxon>
    </lineage>
</organism>
<dbReference type="AlphaFoldDB" id="A0A934UR20"/>
<dbReference type="Proteomes" id="UP000617041">
    <property type="component" value="Unassembled WGS sequence"/>
</dbReference>
<accession>A0A934UR20</accession>
<keyword evidence="5" id="KW-1185">Reference proteome</keyword>
<evidence type="ECO:0000256" key="1">
    <source>
        <dbReference type="ARBA" id="ARBA00004370"/>
    </source>
</evidence>
<feature type="chain" id="PRO_5037682480" evidence="3">
    <location>
        <begin position="21"/>
        <end position="228"/>
    </location>
</feature>
<comment type="caution">
    <text evidence="4">The sequence shown here is derived from an EMBL/GenBank/DDBJ whole genome shotgun (WGS) entry which is preliminary data.</text>
</comment>